<proteinExistence type="predicted"/>
<protein>
    <submittedName>
        <fullName evidence="2">Uncharacterized protein</fullName>
    </submittedName>
</protein>
<reference evidence="3" key="1">
    <citation type="submission" date="2012-08" db="EMBL/GenBank/DDBJ databases">
        <title>The Genome Sequence of Wuchereria bancrofti.</title>
        <authorList>
            <person name="Nutman T.B."/>
            <person name="Fink D.L."/>
            <person name="Russ C."/>
            <person name="Young S."/>
            <person name="Zeng Q."/>
            <person name="Koehrsen M."/>
            <person name="Alvarado L."/>
            <person name="Berlin A."/>
            <person name="Chapman S.B."/>
            <person name="Chen Z."/>
            <person name="Freedman E."/>
            <person name="Gellesch M."/>
            <person name="Goldberg J."/>
            <person name="Griggs A."/>
            <person name="Gujja S."/>
            <person name="Heilman E.R."/>
            <person name="Heiman D."/>
            <person name="Hepburn T."/>
            <person name="Howarth C."/>
            <person name="Jen D."/>
            <person name="Larson L."/>
            <person name="Lewis B."/>
            <person name="Mehta T."/>
            <person name="Park D."/>
            <person name="Pearson M."/>
            <person name="Roberts A."/>
            <person name="Saif S."/>
            <person name="Shea T."/>
            <person name="Shenoy N."/>
            <person name="Sisk P."/>
            <person name="Stolte C."/>
            <person name="Sykes S."/>
            <person name="Walk T."/>
            <person name="White J."/>
            <person name="Yandava C."/>
            <person name="Haas B."/>
            <person name="Henn M.R."/>
            <person name="Nusbaum C."/>
            <person name="Birren B."/>
        </authorList>
    </citation>
    <scope>NUCLEOTIDE SEQUENCE [LARGE SCALE GENOMIC DNA]</scope>
    <source>
        <strain evidence="3">NA</strain>
    </source>
</reference>
<dbReference type="Proteomes" id="UP000004810">
    <property type="component" value="Unassembled WGS sequence"/>
</dbReference>
<dbReference type="EMBL" id="ADBV01000317">
    <property type="protein sequence ID" value="EJW87685.1"/>
    <property type="molecule type" value="Genomic_DNA"/>
</dbReference>
<evidence type="ECO:0000313" key="3">
    <source>
        <dbReference type="Proteomes" id="UP000004810"/>
    </source>
</evidence>
<keyword evidence="1" id="KW-1133">Transmembrane helix</keyword>
<keyword evidence="1" id="KW-0472">Membrane</keyword>
<gene>
    <name evidence="2" type="ORF">WUBG_01402</name>
</gene>
<feature type="non-terminal residue" evidence="2">
    <location>
        <position position="1"/>
    </location>
</feature>
<name>J9BJT9_WUCBA</name>
<feature type="transmembrane region" description="Helical" evidence="1">
    <location>
        <begin position="41"/>
        <end position="68"/>
    </location>
</feature>
<evidence type="ECO:0000256" key="1">
    <source>
        <dbReference type="SAM" id="Phobius"/>
    </source>
</evidence>
<keyword evidence="1" id="KW-0812">Transmembrane</keyword>
<comment type="caution">
    <text evidence="2">The sequence shown here is derived from an EMBL/GenBank/DDBJ whole genome shotgun (WGS) entry which is preliminary data.</text>
</comment>
<organism evidence="2 3">
    <name type="scientific">Wuchereria bancrofti</name>
    <dbReference type="NCBI Taxonomy" id="6293"/>
    <lineage>
        <taxon>Eukaryota</taxon>
        <taxon>Metazoa</taxon>
        <taxon>Ecdysozoa</taxon>
        <taxon>Nematoda</taxon>
        <taxon>Chromadorea</taxon>
        <taxon>Rhabditida</taxon>
        <taxon>Spirurina</taxon>
        <taxon>Spiruromorpha</taxon>
        <taxon>Filarioidea</taxon>
        <taxon>Onchocercidae</taxon>
        <taxon>Wuchereria</taxon>
    </lineage>
</organism>
<evidence type="ECO:0000313" key="2">
    <source>
        <dbReference type="EMBL" id="EJW87685.1"/>
    </source>
</evidence>
<sequence>DALLALLTRISQFFFFYLIRKVESFLRKRRNFCWVLFPHSFILPLIISFLNLILQFTVVLTIISGICFS</sequence>
<accession>J9BJT9</accession>
<dbReference type="AlphaFoldDB" id="J9BJT9"/>